<protein>
    <submittedName>
        <fullName evidence="2">Uncharacterized protein</fullName>
    </submittedName>
</protein>
<dbReference type="InParanoid" id="K3ZBL6"/>
<dbReference type="EnsemblPlants" id="KQL12923">
    <property type="protein sequence ID" value="KQL12923"/>
    <property type="gene ID" value="SETIT_023937mg"/>
</dbReference>
<sequence length="63" mass="7214">MPVTTFKMNKLHCGVAESLYIRIVAFDMEDASVKKCFLQVFHIQGMIFASSFLTLCHGYFAYL</sequence>
<dbReference type="EMBL" id="AGNK02001409">
    <property type="status" value="NOT_ANNOTATED_CDS"/>
    <property type="molecule type" value="Genomic_DNA"/>
</dbReference>
<evidence type="ECO:0000256" key="1">
    <source>
        <dbReference type="SAM" id="Phobius"/>
    </source>
</evidence>
<feature type="transmembrane region" description="Helical" evidence="1">
    <location>
        <begin position="36"/>
        <end position="60"/>
    </location>
</feature>
<evidence type="ECO:0000313" key="3">
    <source>
        <dbReference type="Proteomes" id="UP000004995"/>
    </source>
</evidence>
<keyword evidence="1" id="KW-0472">Membrane</keyword>
<dbReference type="AlphaFoldDB" id="K3ZBL6"/>
<accession>K3ZBL6</accession>
<keyword evidence="1" id="KW-0812">Transmembrane</keyword>
<reference evidence="3" key="1">
    <citation type="journal article" date="2012" name="Nat. Biotechnol.">
        <title>Reference genome sequence of the model plant Setaria.</title>
        <authorList>
            <person name="Bennetzen J.L."/>
            <person name="Schmutz J."/>
            <person name="Wang H."/>
            <person name="Percifield R."/>
            <person name="Hawkins J."/>
            <person name="Pontaroli A.C."/>
            <person name="Estep M."/>
            <person name="Feng L."/>
            <person name="Vaughn J.N."/>
            <person name="Grimwood J."/>
            <person name="Jenkins J."/>
            <person name="Barry K."/>
            <person name="Lindquist E."/>
            <person name="Hellsten U."/>
            <person name="Deshpande S."/>
            <person name="Wang X."/>
            <person name="Wu X."/>
            <person name="Mitros T."/>
            <person name="Triplett J."/>
            <person name="Yang X."/>
            <person name="Ye C.Y."/>
            <person name="Mauro-Herrera M."/>
            <person name="Wang L."/>
            <person name="Li P."/>
            <person name="Sharma M."/>
            <person name="Sharma R."/>
            <person name="Ronald P.C."/>
            <person name="Panaud O."/>
            <person name="Kellogg E.A."/>
            <person name="Brutnell T.P."/>
            <person name="Doust A.N."/>
            <person name="Tuskan G.A."/>
            <person name="Rokhsar D."/>
            <person name="Devos K.M."/>
        </authorList>
    </citation>
    <scope>NUCLEOTIDE SEQUENCE [LARGE SCALE GENOMIC DNA]</scope>
    <source>
        <strain evidence="3">cv. Yugu1</strain>
    </source>
</reference>
<name>K3ZBL6_SETIT</name>
<dbReference type="Proteomes" id="UP000004995">
    <property type="component" value="Unassembled WGS sequence"/>
</dbReference>
<keyword evidence="1" id="KW-1133">Transmembrane helix</keyword>
<keyword evidence="3" id="KW-1185">Reference proteome</keyword>
<evidence type="ECO:0000313" key="2">
    <source>
        <dbReference type="EnsemblPlants" id="KQL12923"/>
    </source>
</evidence>
<dbReference type="Gramene" id="KQL12923">
    <property type="protein sequence ID" value="KQL12923"/>
    <property type="gene ID" value="SETIT_023937mg"/>
</dbReference>
<organism evidence="2 3">
    <name type="scientific">Setaria italica</name>
    <name type="common">Foxtail millet</name>
    <name type="synonym">Panicum italicum</name>
    <dbReference type="NCBI Taxonomy" id="4555"/>
    <lineage>
        <taxon>Eukaryota</taxon>
        <taxon>Viridiplantae</taxon>
        <taxon>Streptophyta</taxon>
        <taxon>Embryophyta</taxon>
        <taxon>Tracheophyta</taxon>
        <taxon>Spermatophyta</taxon>
        <taxon>Magnoliopsida</taxon>
        <taxon>Liliopsida</taxon>
        <taxon>Poales</taxon>
        <taxon>Poaceae</taxon>
        <taxon>PACMAD clade</taxon>
        <taxon>Panicoideae</taxon>
        <taxon>Panicodae</taxon>
        <taxon>Paniceae</taxon>
        <taxon>Cenchrinae</taxon>
        <taxon>Setaria</taxon>
    </lineage>
</organism>
<dbReference type="HOGENOM" id="CLU_2890065_0_0_1"/>
<proteinExistence type="predicted"/>
<reference evidence="2" key="2">
    <citation type="submission" date="2018-08" db="UniProtKB">
        <authorList>
            <consortium name="EnsemblPlants"/>
        </authorList>
    </citation>
    <scope>IDENTIFICATION</scope>
    <source>
        <strain evidence="2">Yugu1</strain>
    </source>
</reference>